<dbReference type="Proteomes" id="UP000253551">
    <property type="component" value="Unassembled WGS sequence"/>
</dbReference>
<name>A0A367KJV9_RHIST</name>
<dbReference type="AlphaFoldDB" id="A0A367KJV9"/>
<gene>
    <name evidence="2" type="ORF">CU098_001727</name>
</gene>
<dbReference type="InterPro" id="IPR058567">
    <property type="entry name" value="Ig_TRAPPC9_Trs120_3rd"/>
</dbReference>
<sequence>STTLHPKQINPELPSEEQYEIELYTKGTPVFSWEGSKPDSSQIGKRINLPPGERTQIIVNIYGKQGCTGGAIHVDYGYLDRAIKDQTKKASKFDQELPATLYTRQLYLPVMITVYQNLEPLNWDVLYLRDNMMVTEDQLNYAVDKIEKLDMNHMQSTEQPVEQLLVITQQANDDNDKNPYCLLTLDVRNTWTIPFDIEFTIDNTTEGKEEKASLLKSTVTIQPALTKRMVLPLKKLFLTSEERLQPIPSFEPNKQFVVSQAPKMAPEQERAHLQMFWYREQLLARIKAHWRCPISKRSGAKTMGHRQFACQVNTFVHMNVTIANRQVRPVKLILRIQPVQSYNDGAKEYDLTEKLLMQGVSQLVLPEIPSGGEYTHMIPLCFLSRGKFEFLYHVEDVHTRETYYDHDWAFVNVIES</sequence>
<dbReference type="PANTHER" id="PTHR21512:SF5">
    <property type="entry name" value="TRAFFICKING PROTEIN PARTICLE COMPLEX SUBUNIT 9"/>
    <property type="match status" value="1"/>
</dbReference>
<comment type="caution">
    <text evidence="2">The sequence shown here is derived from an EMBL/GenBank/DDBJ whole genome shotgun (WGS) entry which is preliminary data.</text>
</comment>
<evidence type="ECO:0000259" key="1">
    <source>
        <dbReference type="Pfam" id="PF26282"/>
    </source>
</evidence>
<dbReference type="Pfam" id="PF26282">
    <property type="entry name" value="Ig_TRAPPC9-Trs120_3rd"/>
    <property type="match status" value="1"/>
</dbReference>
<dbReference type="OrthoDB" id="27962at2759"/>
<reference evidence="2 3" key="1">
    <citation type="journal article" date="2018" name="G3 (Bethesda)">
        <title>Phylogenetic and Phylogenomic Definition of Rhizopus Species.</title>
        <authorList>
            <person name="Gryganskyi A.P."/>
            <person name="Golan J."/>
            <person name="Dolatabadi S."/>
            <person name="Mondo S."/>
            <person name="Robb S."/>
            <person name="Idnurm A."/>
            <person name="Muszewska A."/>
            <person name="Steczkiewicz K."/>
            <person name="Masonjones S."/>
            <person name="Liao H.L."/>
            <person name="Gajdeczka M.T."/>
            <person name="Anike F."/>
            <person name="Vuek A."/>
            <person name="Anishchenko I.M."/>
            <person name="Voigt K."/>
            <person name="de Hoog G.S."/>
            <person name="Smith M.E."/>
            <person name="Heitman J."/>
            <person name="Vilgalys R."/>
            <person name="Stajich J.E."/>
        </authorList>
    </citation>
    <scope>NUCLEOTIDE SEQUENCE [LARGE SCALE GENOMIC DNA]</scope>
    <source>
        <strain evidence="2 3">LSU 92-RS-03</strain>
    </source>
</reference>
<evidence type="ECO:0000313" key="3">
    <source>
        <dbReference type="Proteomes" id="UP000253551"/>
    </source>
</evidence>
<dbReference type="InterPro" id="IPR013935">
    <property type="entry name" value="Trs120_TRAPPC9"/>
</dbReference>
<proteinExistence type="predicted"/>
<feature type="non-terminal residue" evidence="2">
    <location>
        <position position="1"/>
    </location>
</feature>
<protein>
    <recommendedName>
        <fullName evidence="1">Trs120/TRAPPC9 third Ig-like domain-containing protein</fullName>
    </recommendedName>
</protein>
<dbReference type="Pfam" id="PF26280">
    <property type="entry name" value="Ig_TRAPPC9-Trs120_2nd"/>
    <property type="match status" value="1"/>
</dbReference>
<organism evidence="2 3">
    <name type="scientific">Rhizopus stolonifer</name>
    <name type="common">Rhizopus nigricans</name>
    <dbReference type="NCBI Taxonomy" id="4846"/>
    <lineage>
        <taxon>Eukaryota</taxon>
        <taxon>Fungi</taxon>
        <taxon>Fungi incertae sedis</taxon>
        <taxon>Mucoromycota</taxon>
        <taxon>Mucoromycotina</taxon>
        <taxon>Mucoromycetes</taxon>
        <taxon>Mucorales</taxon>
        <taxon>Mucorineae</taxon>
        <taxon>Rhizopodaceae</taxon>
        <taxon>Rhizopus</taxon>
    </lineage>
</organism>
<dbReference type="STRING" id="4846.A0A367KJV9"/>
<evidence type="ECO:0000313" key="2">
    <source>
        <dbReference type="EMBL" id="RCI02486.1"/>
    </source>
</evidence>
<feature type="domain" description="Trs120/TRAPPC9 third Ig-like" evidence="1">
    <location>
        <begin position="121"/>
        <end position="300"/>
    </location>
</feature>
<dbReference type="EMBL" id="PJQM01001375">
    <property type="protein sequence ID" value="RCI02486.1"/>
    <property type="molecule type" value="Genomic_DNA"/>
</dbReference>
<keyword evidence="3" id="KW-1185">Reference proteome</keyword>
<dbReference type="PANTHER" id="PTHR21512">
    <property type="entry name" value="TRAFFICKING PROTEIN PARTICLE COMPLEX SUBUNIT 9"/>
    <property type="match status" value="1"/>
</dbReference>
<accession>A0A367KJV9</accession>
<dbReference type="GO" id="GO:0005802">
    <property type="term" value="C:trans-Golgi network"/>
    <property type="evidence" value="ECO:0007669"/>
    <property type="project" value="TreeGrafter"/>
</dbReference>